<sequence length="220" mass="24431">MTADSLFFRVQRSSVRGIHRVFLCSKACLYLNQRLRRTVSTPSPLQDRSSHIAFGISSVAGQPSVLCLNRRPRCTVSTPSPKQDRSSHIAVEIAYHMHTLAAILEISTEIGSREDDNDVVVCSVCELLDGALDEQEWREACETDQDMKSGICAVVTGCIVIREEMCWDVHVRRPVVRLSWGTGENGTRNVMCDLNFAGQWLCSGRCGWLELGAVNVGSEE</sequence>
<name>A0AAV7UDN7_PLEWA</name>
<dbReference type="AlphaFoldDB" id="A0AAV7UDN7"/>
<gene>
    <name evidence="1" type="ORF">NDU88_003849</name>
</gene>
<reference evidence="1" key="1">
    <citation type="journal article" date="2022" name="bioRxiv">
        <title>Sequencing and chromosome-scale assembly of the giantPleurodeles waltlgenome.</title>
        <authorList>
            <person name="Brown T."/>
            <person name="Elewa A."/>
            <person name="Iarovenko S."/>
            <person name="Subramanian E."/>
            <person name="Araus A.J."/>
            <person name="Petzold A."/>
            <person name="Susuki M."/>
            <person name="Suzuki K.-i.T."/>
            <person name="Hayashi T."/>
            <person name="Toyoda A."/>
            <person name="Oliveira C."/>
            <person name="Osipova E."/>
            <person name="Leigh N.D."/>
            <person name="Simon A."/>
            <person name="Yun M.H."/>
        </authorList>
    </citation>
    <scope>NUCLEOTIDE SEQUENCE</scope>
    <source>
        <strain evidence="1">20211129_DDA</strain>
        <tissue evidence="1">Liver</tissue>
    </source>
</reference>
<accession>A0AAV7UDN7</accession>
<dbReference type="EMBL" id="JANPWB010000005">
    <property type="protein sequence ID" value="KAJ1187070.1"/>
    <property type="molecule type" value="Genomic_DNA"/>
</dbReference>
<organism evidence="1 2">
    <name type="scientific">Pleurodeles waltl</name>
    <name type="common">Iberian ribbed newt</name>
    <dbReference type="NCBI Taxonomy" id="8319"/>
    <lineage>
        <taxon>Eukaryota</taxon>
        <taxon>Metazoa</taxon>
        <taxon>Chordata</taxon>
        <taxon>Craniata</taxon>
        <taxon>Vertebrata</taxon>
        <taxon>Euteleostomi</taxon>
        <taxon>Amphibia</taxon>
        <taxon>Batrachia</taxon>
        <taxon>Caudata</taxon>
        <taxon>Salamandroidea</taxon>
        <taxon>Salamandridae</taxon>
        <taxon>Pleurodelinae</taxon>
        <taxon>Pleurodeles</taxon>
    </lineage>
</organism>
<keyword evidence="2" id="KW-1185">Reference proteome</keyword>
<proteinExistence type="predicted"/>
<protein>
    <submittedName>
        <fullName evidence="1">Uncharacterized protein</fullName>
    </submittedName>
</protein>
<evidence type="ECO:0000313" key="1">
    <source>
        <dbReference type="EMBL" id="KAJ1187070.1"/>
    </source>
</evidence>
<dbReference type="Proteomes" id="UP001066276">
    <property type="component" value="Chromosome 3_1"/>
</dbReference>
<evidence type="ECO:0000313" key="2">
    <source>
        <dbReference type="Proteomes" id="UP001066276"/>
    </source>
</evidence>
<comment type="caution">
    <text evidence="1">The sequence shown here is derived from an EMBL/GenBank/DDBJ whole genome shotgun (WGS) entry which is preliminary data.</text>
</comment>